<protein>
    <recommendedName>
        <fullName evidence="1">Anti-sigma factor NepR domain-containing protein</fullName>
    </recommendedName>
</protein>
<dbReference type="RefSeq" id="WP_021319264.1">
    <property type="nucleotide sequence ID" value="NZ_AUWY01000118.1"/>
</dbReference>
<sequence>MAQSRKKDRADLAIAAKGLDFVSWTTGQNVTGGDTNADESVRAPDMKAAGNVSRRRRATTTKDEGHVAQALRNAYQRTVNEDIPSEMLDLLSKLD</sequence>
<reference evidence="2 3" key="1">
    <citation type="journal article" date="2013" name="Genome Announc.">
        <title>Draft Genome Sequence of Sphingobium ummariense Strain RL-3, a Hexachlorocyclohexane-Degrading Bacterium.</title>
        <authorList>
            <person name="Kohli P."/>
            <person name="Dua A."/>
            <person name="Sangwan N."/>
            <person name="Oldach P."/>
            <person name="Khurana J.P."/>
            <person name="Lal R."/>
        </authorList>
    </citation>
    <scope>NUCLEOTIDE SEQUENCE [LARGE SCALE GENOMIC DNA]</scope>
    <source>
        <strain evidence="2 3">RL-3</strain>
    </source>
</reference>
<feature type="domain" description="Anti-sigma factor NepR" evidence="1">
    <location>
        <begin position="67"/>
        <end position="95"/>
    </location>
</feature>
<comment type="caution">
    <text evidence="2">The sequence shown here is derived from an EMBL/GenBank/DDBJ whole genome shotgun (WGS) entry which is preliminary data.</text>
</comment>
<dbReference type="AlphaFoldDB" id="T0KB61"/>
<gene>
    <name evidence="2" type="ORF">M529_18215</name>
</gene>
<name>T0KB61_9SPHN</name>
<keyword evidence="3" id="KW-1185">Reference proteome</keyword>
<dbReference type="STRING" id="1346791.M529_18215"/>
<dbReference type="PATRIC" id="fig|1346791.3.peg.3513"/>
<proteinExistence type="predicted"/>
<dbReference type="Proteomes" id="UP000015523">
    <property type="component" value="Unassembled WGS sequence"/>
</dbReference>
<dbReference type="Pfam" id="PF18557">
    <property type="entry name" value="NepR"/>
    <property type="match status" value="1"/>
</dbReference>
<dbReference type="InterPro" id="IPR041649">
    <property type="entry name" value="NepR"/>
</dbReference>
<evidence type="ECO:0000313" key="3">
    <source>
        <dbReference type="Proteomes" id="UP000015523"/>
    </source>
</evidence>
<evidence type="ECO:0000259" key="1">
    <source>
        <dbReference type="Pfam" id="PF18557"/>
    </source>
</evidence>
<dbReference type="EMBL" id="AUWY01000118">
    <property type="protein sequence ID" value="EQB30678.1"/>
    <property type="molecule type" value="Genomic_DNA"/>
</dbReference>
<accession>T0KB61</accession>
<evidence type="ECO:0000313" key="2">
    <source>
        <dbReference type="EMBL" id="EQB30678.1"/>
    </source>
</evidence>
<organism evidence="2 3">
    <name type="scientific">Sphingobium ummariense RL-3</name>
    <dbReference type="NCBI Taxonomy" id="1346791"/>
    <lineage>
        <taxon>Bacteria</taxon>
        <taxon>Pseudomonadati</taxon>
        <taxon>Pseudomonadota</taxon>
        <taxon>Alphaproteobacteria</taxon>
        <taxon>Sphingomonadales</taxon>
        <taxon>Sphingomonadaceae</taxon>
        <taxon>Sphingobium</taxon>
    </lineage>
</organism>